<keyword evidence="1" id="KW-1133">Transmembrane helix</keyword>
<accession>A0A7G2CCT7</accession>
<dbReference type="VEuPathDB" id="TriTrypDB:ADEAN_000511500"/>
<dbReference type="InterPro" id="IPR003959">
    <property type="entry name" value="ATPase_AAA_core"/>
</dbReference>
<dbReference type="GO" id="GO:0006508">
    <property type="term" value="P:proteolysis"/>
    <property type="evidence" value="ECO:0007669"/>
    <property type="project" value="TreeGrafter"/>
</dbReference>
<reference evidence="3 4" key="1">
    <citation type="submission" date="2020-08" db="EMBL/GenBank/DDBJ databases">
        <authorList>
            <person name="Newling K."/>
            <person name="Davey J."/>
            <person name="Forrester S."/>
        </authorList>
    </citation>
    <scope>NUCLEOTIDE SEQUENCE [LARGE SCALE GENOMIC DNA]</scope>
    <source>
        <strain evidence="4">Crithidia deanei Carvalho (ATCC PRA-265)</strain>
    </source>
</reference>
<feature type="transmembrane region" description="Helical" evidence="1">
    <location>
        <begin position="38"/>
        <end position="59"/>
    </location>
</feature>
<feature type="domain" description="ATPase AAA-type core" evidence="2">
    <location>
        <begin position="143"/>
        <end position="184"/>
    </location>
</feature>
<sequence>MDPLERNSDEGKEKKYNYYKGFFDAEKRREVVNHEPTLGQSIFAACLSAVPIALLLYFVSRSYTRAKVDMQNPNSMYGQMRKNMQRMMNPAGERDFRVTVKDTTFDDVVGIPEAVAEVEQYVNFLRTPEKFTRLGGRLPKGCILTGGPGIGKTLLAKAVAGEAEVPFFSCSGADFIEVYAGFRPQARARVVRGG</sequence>
<dbReference type="PANTHER" id="PTHR23076:SF97">
    <property type="entry name" value="ATP-DEPENDENT ZINC METALLOPROTEASE YME1L1"/>
    <property type="match status" value="1"/>
</dbReference>
<dbReference type="PANTHER" id="PTHR23076">
    <property type="entry name" value="METALLOPROTEASE M41 FTSH"/>
    <property type="match status" value="1"/>
</dbReference>
<dbReference type="GO" id="GO:0005524">
    <property type="term" value="F:ATP binding"/>
    <property type="evidence" value="ECO:0007669"/>
    <property type="project" value="InterPro"/>
</dbReference>
<proteinExistence type="predicted"/>
<protein>
    <submittedName>
        <fullName evidence="3">ATPase family associated with various cellular activities (AAA), putative</fullName>
    </submittedName>
</protein>
<dbReference type="GO" id="GO:0004176">
    <property type="term" value="F:ATP-dependent peptidase activity"/>
    <property type="evidence" value="ECO:0007669"/>
    <property type="project" value="TreeGrafter"/>
</dbReference>
<name>A0A7G2CCT7_9TRYP</name>
<dbReference type="SUPFAM" id="SSF52540">
    <property type="entry name" value="P-loop containing nucleoside triphosphate hydrolases"/>
    <property type="match status" value="1"/>
</dbReference>
<evidence type="ECO:0000313" key="3">
    <source>
        <dbReference type="EMBL" id="CAD2217636.1"/>
    </source>
</evidence>
<keyword evidence="4" id="KW-1185">Reference proteome</keyword>
<dbReference type="Pfam" id="PF00004">
    <property type="entry name" value="AAA"/>
    <property type="match status" value="1"/>
</dbReference>
<keyword evidence="1" id="KW-0472">Membrane</keyword>
<keyword evidence="1" id="KW-0812">Transmembrane</keyword>
<gene>
    <name evidence="3" type="ORF">ADEAN_000511500</name>
</gene>
<dbReference type="EMBL" id="LR877153">
    <property type="protein sequence ID" value="CAD2217636.1"/>
    <property type="molecule type" value="Genomic_DNA"/>
</dbReference>
<organism evidence="3 4">
    <name type="scientific">Angomonas deanei</name>
    <dbReference type="NCBI Taxonomy" id="59799"/>
    <lineage>
        <taxon>Eukaryota</taxon>
        <taxon>Discoba</taxon>
        <taxon>Euglenozoa</taxon>
        <taxon>Kinetoplastea</taxon>
        <taxon>Metakinetoplastina</taxon>
        <taxon>Trypanosomatida</taxon>
        <taxon>Trypanosomatidae</taxon>
        <taxon>Strigomonadinae</taxon>
        <taxon>Angomonas</taxon>
    </lineage>
</organism>
<dbReference type="GO" id="GO:0016887">
    <property type="term" value="F:ATP hydrolysis activity"/>
    <property type="evidence" value="ECO:0007669"/>
    <property type="project" value="InterPro"/>
</dbReference>
<dbReference type="AlphaFoldDB" id="A0A7G2CCT7"/>
<evidence type="ECO:0000259" key="2">
    <source>
        <dbReference type="Pfam" id="PF00004"/>
    </source>
</evidence>
<dbReference type="Proteomes" id="UP000515908">
    <property type="component" value="Chromosome 09"/>
</dbReference>
<dbReference type="InterPro" id="IPR027417">
    <property type="entry name" value="P-loop_NTPase"/>
</dbReference>
<evidence type="ECO:0000256" key="1">
    <source>
        <dbReference type="SAM" id="Phobius"/>
    </source>
</evidence>
<dbReference type="Gene3D" id="3.40.50.300">
    <property type="entry name" value="P-loop containing nucleotide triphosphate hydrolases"/>
    <property type="match status" value="1"/>
</dbReference>
<evidence type="ECO:0000313" key="4">
    <source>
        <dbReference type="Proteomes" id="UP000515908"/>
    </source>
</evidence>